<organism evidence="1">
    <name type="scientific">virus sp. ctBM815</name>
    <dbReference type="NCBI Taxonomy" id="2825806"/>
    <lineage>
        <taxon>Viruses</taxon>
    </lineage>
</organism>
<dbReference type="EMBL" id="BK059109">
    <property type="protein sequence ID" value="DAE31500.1"/>
    <property type="molecule type" value="Genomic_DNA"/>
</dbReference>
<proteinExistence type="predicted"/>
<accession>A0A8S5RKJ5</accession>
<protein>
    <submittedName>
        <fullName evidence="1">Uncharacterized protein</fullName>
    </submittedName>
</protein>
<evidence type="ECO:0000313" key="1">
    <source>
        <dbReference type="EMBL" id="DAE31500.1"/>
    </source>
</evidence>
<reference evidence="1" key="1">
    <citation type="journal article" date="2021" name="Proc. Natl. Acad. Sci. U.S.A.">
        <title>A Catalog of Tens of Thousands of Viruses from Human Metagenomes Reveals Hidden Associations with Chronic Diseases.</title>
        <authorList>
            <person name="Tisza M.J."/>
            <person name="Buck C.B."/>
        </authorList>
    </citation>
    <scope>NUCLEOTIDE SEQUENCE</scope>
    <source>
        <strain evidence="1">CtBM815</strain>
    </source>
</reference>
<name>A0A8S5RKJ5_9VIRU</name>
<sequence>MFALIQKLENQTSGRRLQMLHHIGKYLRLQKIL</sequence>